<dbReference type="EMBL" id="UGOD01000001">
    <property type="protein sequence ID" value="STX51500.1"/>
    <property type="molecule type" value="Genomic_DNA"/>
</dbReference>
<protein>
    <submittedName>
        <fullName evidence="2">Marine proteobacterial sortase target protein</fullName>
    </submittedName>
</protein>
<dbReference type="Gene3D" id="3.40.50.410">
    <property type="entry name" value="von Willebrand factor, type A domain"/>
    <property type="match status" value="1"/>
</dbReference>
<dbReference type="CDD" id="cd00198">
    <property type="entry name" value="vWFA"/>
    <property type="match status" value="1"/>
</dbReference>
<dbReference type="Proteomes" id="UP000254794">
    <property type="component" value="Unassembled WGS sequence"/>
</dbReference>
<feature type="domain" description="VWFA" evidence="1">
    <location>
        <begin position="214"/>
        <end position="404"/>
    </location>
</feature>
<dbReference type="InterPro" id="IPR002035">
    <property type="entry name" value="VWF_A"/>
</dbReference>
<dbReference type="AlphaFoldDB" id="A0A378JNB5"/>
<dbReference type="PROSITE" id="PS50234">
    <property type="entry name" value="VWFA"/>
    <property type="match status" value="1"/>
</dbReference>
<sequence length="512" mass="57493">MKHLVNNLLRTTNMVELLRAMGISLDNNTVSCKDERVIFTTKNIEQSEKLAFDLQGLLQKDVVKPQIRQVSIADLIADEIAQATSLNALMIETHKKSCLAVLNVLQMTGLNYTLDKEQEYLNIELPSAAYAPLFNSLNYKYMSIQNEEIKFNIKAFLNDHKQEIILVTGNSPLLFAHSDSFENKKVFYAEKKLSKDTTEVTPYFFVPDTLTPPTYHFVLDTSISMEGEPLAKLKKSVNEFADALFDFQPDAVINLTEFNINTKQVGRGSYRKTDLSQLVKDVNNLNAGGTTRLYGTVSDKLAQLLQSNQHNNVLLFTDGVNTVGNDDDETQSLNKTVTSIKQRSALIPVRNKFFILSYGVTQPEILRKVAETFSSPILYTDTIDFTEALSKKGKLQEWAAARELFTCRLEVTTNSQQNTRSEEYLRSYDMSGQFVALKASQFKNDEIMHLTITDGNGNTLLDDKKSIAKDKTRDAFVLPGSAKTASQVGVFALQEARKKDANPTFTPTSTFQ</sequence>
<evidence type="ECO:0000313" key="3">
    <source>
        <dbReference type="Proteomes" id="UP000254794"/>
    </source>
</evidence>
<dbReference type="SUPFAM" id="SSF53300">
    <property type="entry name" value="vWA-like"/>
    <property type="match status" value="1"/>
</dbReference>
<reference evidence="2 3" key="1">
    <citation type="submission" date="2018-06" db="EMBL/GenBank/DDBJ databases">
        <authorList>
            <consortium name="Pathogen Informatics"/>
            <person name="Doyle S."/>
        </authorList>
    </citation>
    <scope>NUCLEOTIDE SEQUENCE [LARGE SCALE GENOMIC DNA]</scope>
    <source>
        <strain evidence="2 3">NCTC13316</strain>
    </source>
</reference>
<name>A0A378JNB5_9GAMM</name>
<proteinExistence type="predicted"/>
<gene>
    <name evidence="2" type="ORF">NCTC13316_01595</name>
</gene>
<accession>A0A378JNB5</accession>
<keyword evidence="3" id="KW-1185">Reference proteome</keyword>
<dbReference type="OrthoDB" id="5648632at2"/>
<dbReference type="RefSeq" id="WP_115331133.1">
    <property type="nucleotide sequence ID" value="NZ_CAAAHP010000001.1"/>
</dbReference>
<dbReference type="Pfam" id="PF00092">
    <property type="entry name" value="VWA"/>
    <property type="match status" value="1"/>
</dbReference>
<organism evidence="2 3">
    <name type="scientific">Legionella busanensis</name>
    <dbReference type="NCBI Taxonomy" id="190655"/>
    <lineage>
        <taxon>Bacteria</taxon>
        <taxon>Pseudomonadati</taxon>
        <taxon>Pseudomonadota</taxon>
        <taxon>Gammaproteobacteria</taxon>
        <taxon>Legionellales</taxon>
        <taxon>Legionellaceae</taxon>
        <taxon>Legionella</taxon>
    </lineage>
</organism>
<evidence type="ECO:0000313" key="2">
    <source>
        <dbReference type="EMBL" id="STX51500.1"/>
    </source>
</evidence>
<evidence type="ECO:0000259" key="1">
    <source>
        <dbReference type="PROSITE" id="PS50234"/>
    </source>
</evidence>
<dbReference type="InterPro" id="IPR036465">
    <property type="entry name" value="vWFA_dom_sf"/>
</dbReference>